<dbReference type="InParanoid" id="A0A0C3I6Q7"/>
<evidence type="ECO:0000256" key="1">
    <source>
        <dbReference type="SAM" id="MobiDB-lite"/>
    </source>
</evidence>
<dbReference type="Proteomes" id="UP000054217">
    <property type="component" value="Unassembled WGS sequence"/>
</dbReference>
<accession>A0A0C3I6Q7</accession>
<dbReference type="OrthoDB" id="3202072at2759"/>
<protein>
    <recommendedName>
        <fullName evidence="4">C2H2-type domain-containing protein</fullName>
    </recommendedName>
</protein>
<dbReference type="InterPro" id="IPR022698">
    <property type="entry name" value="OrsD"/>
</dbReference>
<dbReference type="HOGENOM" id="CLU_344207_0_0_1"/>
<gene>
    <name evidence="2" type="ORF">M404DRAFT_36655</name>
</gene>
<evidence type="ECO:0008006" key="4">
    <source>
        <dbReference type="Google" id="ProtNLM"/>
    </source>
</evidence>
<dbReference type="AlphaFoldDB" id="A0A0C3I6Q7"/>
<dbReference type="EMBL" id="KN832328">
    <property type="protein sequence ID" value="KIN92862.1"/>
    <property type="molecule type" value="Genomic_DNA"/>
</dbReference>
<keyword evidence="3" id="KW-1185">Reference proteome</keyword>
<sequence>MSKVQSTWVGPPNKGGSAVDERAGLQEPMTSEGPVEDVVQADSTTSDVMMQSDDALDGIDNEEQGHQCNDPIVVTEADPPMEVAYERDGLIHHPYLDAINLVVDPQLKALCCLLCQVALIRNEALAHLHNQHKGLQVDMEQFRQVVTQLDVADDFPEPYFTQVISPFRGLEVLTGIGCGHCAYATSSSKCMQVHHREHHRDTATPKDWTACKMQRFSRSGKGRVLFQVHDTAAPACPVPVDDAISHLRQQMAQASTSNMPQDERVISPWLRTTRWHEHVTGHDVCMLRDLVEIPRCDDDGLFPGLKAAVRQYFNEALDLLTITDELVLQRLNSPAPLKEGISNTPFHRHQNEDTMDTYTAPVIALLYMLGRVQQENRYSLPLPDSLIAKVTALGPAIREGVDVSASLHQVLTEVWMTKWPKTTGNPMPCPTERMLALYTLEGDGKHKEPAAVTYYLARLTYCIRLVCLKELRQQSESRFNGVEELACDELQPWFTEHTNSPFSRIRALQHRASSLAFQTMSLPRIWWTDNKQWTELLYKGHRVHLKDLHTMFAASATSIAGLWEHKVLRGIKIRVSYASLADDLGNHDVGYSFLTDRRNTCFADRDALSNKFINDPSLAGHFGVWRDGRMIWDKGALQQWLNDYAEFQGELLLCCETLSGAPGRGTELTPLTFCNTRERTQRNVVILGQHVALLRCYHKSAAMTGQEKLIPHALDALTADLVIQSLALARPFAELAAYLCYPHRPEVLQHYQSQLFVNHERLFTTDNISNCMAKLSLQHLPLKLTVNPNNLNRLPSSSLESAYYKRKFEKAPTIYGNCTTHR</sequence>
<reference evidence="3" key="2">
    <citation type="submission" date="2015-01" db="EMBL/GenBank/DDBJ databases">
        <title>Evolutionary Origins and Diversification of the Mycorrhizal Mutualists.</title>
        <authorList>
            <consortium name="DOE Joint Genome Institute"/>
            <consortium name="Mycorrhizal Genomics Consortium"/>
            <person name="Kohler A."/>
            <person name="Kuo A."/>
            <person name="Nagy L.G."/>
            <person name="Floudas D."/>
            <person name="Copeland A."/>
            <person name="Barry K.W."/>
            <person name="Cichocki N."/>
            <person name="Veneault-Fourrey C."/>
            <person name="LaButti K."/>
            <person name="Lindquist E.A."/>
            <person name="Lipzen A."/>
            <person name="Lundell T."/>
            <person name="Morin E."/>
            <person name="Murat C."/>
            <person name="Riley R."/>
            <person name="Ohm R."/>
            <person name="Sun H."/>
            <person name="Tunlid A."/>
            <person name="Henrissat B."/>
            <person name="Grigoriev I.V."/>
            <person name="Hibbett D.S."/>
            <person name="Martin F."/>
        </authorList>
    </citation>
    <scope>NUCLEOTIDE SEQUENCE [LARGE SCALE GENOMIC DNA]</scope>
    <source>
        <strain evidence="3">Marx 270</strain>
    </source>
</reference>
<name>A0A0C3I6Q7_PISTI</name>
<reference evidence="2 3" key="1">
    <citation type="submission" date="2014-04" db="EMBL/GenBank/DDBJ databases">
        <authorList>
            <consortium name="DOE Joint Genome Institute"/>
            <person name="Kuo A."/>
            <person name="Kohler A."/>
            <person name="Costa M.D."/>
            <person name="Nagy L.G."/>
            <person name="Floudas D."/>
            <person name="Copeland A."/>
            <person name="Barry K.W."/>
            <person name="Cichocki N."/>
            <person name="Veneault-Fourrey C."/>
            <person name="LaButti K."/>
            <person name="Lindquist E.A."/>
            <person name="Lipzen A."/>
            <person name="Lundell T."/>
            <person name="Morin E."/>
            <person name="Murat C."/>
            <person name="Sun H."/>
            <person name="Tunlid A."/>
            <person name="Henrissat B."/>
            <person name="Grigoriev I.V."/>
            <person name="Hibbett D.S."/>
            <person name="Martin F."/>
            <person name="Nordberg H.P."/>
            <person name="Cantor M.N."/>
            <person name="Hua S.X."/>
        </authorList>
    </citation>
    <scope>NUCLEOTIDE SEQUENCE [LARGE SCALE GENOMIC DNA]</scope>
    <source>
        <strain evidence="2 3">Marx 270</strain>
    </source>
</reference>
<dbReference type="Pfam" id="PF12013">
    <property type="entry name" value="OrsD"/>
    <property type="match status" value="1"/>
</dbReference>
<evidence type="ECO:0000313" key="2">
    <source>
        <dbReference type="EMBL" id="KIN92862.1"/>
    </source>
</evidence>
<organism evidence="2 3">
    <name type="scientific">Pisolithus tinctorius Marx 270</name>
    <dbReference type="NCBI Taxonomy" id="870435"/>
    <lineage>
        <taxon>Eukaryota</taxon>
        <taxon>Fungi</taxon>
        <taxon>Dikarya</taxon>
        <taxon>Basidiomycota</taxon>
        <taxon>Agaricomycotina</taxon>
        <taxon>Agaricomycetes</taxon>
        <taxon>Agaricomycetidae</taxon>
        <taxon>Boletales</taxon>
        <taxon>Sclerodermatineae</taxon>
        <taxon>Pisolithaceae</taxon>
        <taxon>Pisolithus</taxon>
    </lineage>
</organism>
<proteinExistence type="predicted"/>
<dbReference type="STRING" id="870435.A0A0C3I6Q7"/>
<feature type="region of interest" description="Disordered" evidence="1">
    <location>
        <begin position="1"/>
        <end position="37"/>
    </location>
</feature>
<evidence type="ECO:0000313" key="3">
    <source>
        <dbReference type="Proteomes" id="UP000054217"/>
    </source>
</evidence>